<gene>
    <name evidence="2" type="ORF">CYMTET_40851</name>
</gene>
<proteinExistence type="predicted"/>
<evidence type="ECO:0000256" key="1">
    <source>
        <dbReference type="SAM" id="MobiDB-lite"/>
    </source>
</evidence>
<accession>A0AAE0C9A6</accession>
<keyword evidence="3" id="KW-1185">Reference proteome</keyword>
<reference evidence="2 3" key="1">
    <citation type="journal article" date="2015" name="Genome Biol. Evol.">
        <title>Comparative Genomics of a Bacterivorous Green Alga Reveals Evolutionary Causalities and Consequences of Phago-Mixotrophic Mode of Nutrition.</title>
        <authorList>
            <person name="Burns J.A."/>
            <person name="Paasch A."/>
            <person name="Narechania A."/>
            <person name="Kim E."/>
        </authorList>
    </citation>
    <scope>NUCLEOTIDE SEQUENCE [LARGE SCALE GENOMIC DNA]</scope>
    <source>
        <strain evidence="2 3">PLY_AMNH</strain>
    </source>
</reference>
<protein>
    <submittedName>
        <fullName evidence="2">Uncharacterized protein</fullName>
    </submittedName>
</protein>
<feature type="region of interest" description="Disordered" evidence="1">
    <location>
        <begin position="1"/>
        <end position="49"/>
    </location>
</feature>
<evidence type="ECO:0000313" key="3">
    <source>
        <dbReference type="Proteomes" id="UP001190700"/>
    </source>
</evidence>
<organism evidence="2 3">
    <name type="scientific">Cymbomonas tetramitiformis</name>
    <dbReference type="NCBI Taxonomy" id="36881"/>
    <lineage>
        <taxon>Eukaryota</taxon>
        <taxon>Viridiplantae</taxon>
        <taxon>Chlorophyta</taxon>
        <taxon>Pyramimonadophyceae</taxon>
        <taxon>Pyramimonadales</taxon>
        <taxon>Pyramimonadaceae</taxon>
        <taxon>Cymbomonas</taxon>
    </lineage>
</organism>
<comment type="caution">
    <text evidence="2">The sequence shown here is derived from an EMBL/GenBank/DDBJ whole genome shotgun (WGS) entry which is preliminary data.</text>
</comment>
<sequence length="353" mass="39560">MVSDSDEAADAEDDGSEDNSYQEEEDHMDEDEEDEADEEDEEMEEDVANEEDIVKSLVEEGKVLAVQSGGDEVFLFITTEGIKLGDKRVPAGGYLRELIPGASYGKIAKLKENEILFNADSDTQKRVSELVSSNHGSRYFTRYEAGKFKKHEWQTYVELGTFIVLDDDRVTVVDNWTASVGPRDLRQSDILNCAFSNEQLQRLLAGEEQMAGDDDKSGVDVEEQSTGEHKGMEPDVDAPSIEVLSKAGLTQIDEELHSTEDGSTAPTTPPPNPPLQFEQRVFDQAMRRAGILKSGDQKTDWVILFDGDEQTTKRDAGHIYSEIIWKWIVENQIPEAHREDFAPGKELKLDHLN</sequence>
<feature type="region of interest" description="Disordered" evidence="1">
    <location>
        <begin position="209"/>
        <end position="236"/>
    </location>
</feature>
<feature type="region of interest" description="Disordered" evidence="1">
    <location>
        <begin position="257"/>
        <end position="276"/>
    </location>
</feature>
<dbReference type="Proteomes" id="UP001190700">
    <property type="component" value="Unassembled WGS sequence"/>
</dbReference>
<name>A0AAE0C9A6_9CHLO</name>
<evidence type="ECO:0000313" key="2">
    <source>
        <dbReference type="EMBL" id="KAK3249735.1"/>
    </source>
</evidence>
<dbReference type="AlphaFoldDB" id="A0AAE0C9A6"/>
<dbReference type="EMBL" id="LGRX02027171">
    <property type="protein sequence ID" value="KAK3249735.1"/>
    <property type="molecule type" value="Genomic_DNA"/>
</dbReference>